<dbReference type="PANTHER" id="PTHR24567:SF74">
    <property type="entry name" value="HTH-TYPE TRANSCRIPTIONAL REGULATOR ARCR"/>
    <property type="match status" value="1"/>
</dbReference>
<name>A0AAE9MW43_9SPIR</name>
<dbReference type="EMBL" id="CP038804">
    <property type="protein sequence ID" value="UTY34700.1"/>
    <property type="molecule type" value="Genomic_DNA"/>
</dbReference>
<keyword evidence="5" id="KW-1185">Reference proteome</keyword>
<organism evidence="3 4">
    <name type="scientific">Treponema putidum</name>
    <dbReference type="NCBI Taxonomy" id="221027"/>
    <lineage>
        <taxon>Bacteria</taxon>
        <taxon>Pseudomonadati</taxon>
        <taxon>Spirochaetota</taxon>
        <taxon>Spirochaetia</taxon>
        <taxon>Spirochaetales</taxon>
        <taxon>Treponemataceae</taxon>
        <taxon>Treponema</taxon>
    </lineage>
</organism>
<dbReference type="InterPro" id="IPR014710">
    <property type="entry name" value="RmlC-like_jellyroll"/>
</dbReference>
<dbReference type="AlphaFoldDB" id="A0AAE9MW43"/>
<dbReference type="SUPFAM" id="SSF55874">
    <property type="entry name" value="ATPase domain of HSP90 chaperone/DNA topoisomerase II/histidine kinase"/>
    <property type="match status" value="1"/>
</dbReference>
<dbReference type="GO" id="GO:0003700">
    <property type="term" value="F:DNA-binding transcription factor activity"/>
    <property type="evidence" value="ECO:0007669"/>
    <property type="project" value="TreeGrafter"/>
</dbReference>
<dbReference type="Proteomes" id="UP001059401">
    <property type="component" value="Chromosome"/>
</dbReference>
<evidence type="ECO:0000259" key="1">
    <source>
        <dbReference type="PROSITE" id="PS50042"/>
    </source>
</evidence>
<protein>
    <submittedName>
        <fullName evidence="3">Cyclic nucleotide-binding domain-containing protein</fullName>
    </submittedName>
</protein>
<evidence type="ECO:0000313" key="2">
    <source>
        <dbReference type="EMBL" id="UTY29843.1"/>
    </source>
</evidence>
<dbReference type="Proteomes" id="UP001058682">
    <property type="component" value="Chromosome"/>
</dbReference>
<evidence type="ECO:0000313" key="5">
    <source>
        <dbReference type="Proteomes" id="UP001059401"/>
    </source>
</evidence>
<accession>A0AAE9MW43</accession>
<feature type="domain" description="Cyclic nucleotide-binding" evidence="1">
    <location>
        <begin position="309"/>
        <end position="396"/>
    </location>
</feature>
<sequence length="434" mass="50062">MKKVPIISTIQTTVNGLKAVAQKQNIENVDIAVLDKYENIVSFFKYEMPEIKIIDFGDPNIDAEACVKVIKDDPWLLFGGIIAITNSRQEKAKLEQIKEPNFLFVCTRKDFEKNTEQIIKILNQHQHFLFNRGMHQRPDEKETGHFVSDTDPFEIVFYANLIGTYLYNTDRVNEEERSSLQTAMMEFLLNAVEHGNCNISYEEKNKWLKSGKNMLDLIAEKQKQPEIKKKKVYITYSVLPEKTRITIKDEGNGFDWKSHLEADFEAGLHGMGIKLSQTLVKNIRYNNIGNEVSFEVKNQRNIANLTPAILKAQQLLTFKHMQIVCRENEDSSDLFYISSGRYAVYVNNKLMSVLTPADIFIGEMAFLMNDRRSATVVSIGEGSLIKIPKMNFMKLIEEYPHYGIFLSRLLANRLARQSKITAKLKEEQENCNKY</sequence>
<reference evidence="3" key="1">
    <citation type="submission" date="2019-04" db="EMBL/GenBank/DDBJ databases">
        <title>Whole genome sequencing of oral phylogroup 2 treponemes.</title>
        <authorList>
            <person name="Chan Y."/>
            <person name="Zeng H.H."/>
            <person name="Yu X.L."/>
            <person name="Leung W.K."/>
            <person name="Watt R.M."/>
        </authorList>
    </citation>
    <scope>NUCLEOTIDE SEQUENCE</scope>
    <source>
        <strain evidence="3">OMZ 835</strain>
        <strain evidence="2">OMZ 847</strain>
    </source>
</reference>
<dbReference type="EMBL" id="CP038802">
    <property type="protein sequence ID" value="UTY29843.1"/>
    <property type="molecule type" value="Genomic_DNA"/>
</dbReference>
<dbReference type="Gene3D" id="2.60.120.10">
    <property type="entry name" value="Jelly Rolls"/>
    <property type="match status" value="1"/>
</dbReference>
<gene>
    <name evidence="3" type="ORF">E4N74_12345</name>
    <name evidence="2" type="ORF">E4N76_13385</name>
</gene>
<dbReference type="InterPro" id="IPR036890">
    <property type="entry name" value="HATPase_C_sf"/>
</dbReference>
<proteinExistence type="predicted"/>
<dbReference type="GO" id="GO:0005829">
    <property type="term" value="C:cytosol"/>
    <property type="evidence" value="ECO:0007669"/>
    <property type="project" value="TreeGrafter"/>
</dbReference>
<dbReference type="SMART" id="SM00100">
    <property type="entry name" value="cNMP"/>
    <property type="match status" value="1"/>
</dbReference>
<dbReference type="PANTHER" id="PTHR24567">
    <property type="entry name" value="CRP FAMILY TRANSCRIPTIONAL REGULATORY PROTEIN"/>
    <property type="match status" value="1"/>
</dbReference>
<dbReference type="CDD" id="cd00038">
    <property type="entry name" value="CAP_ED"/>
    <property type="match status" value="1"/>
</dbReference>
<dbReference type="Pfam" id="PF00027">
    <property type="entry name" value="cNMP_binding"/>
    <property type="match status" value="1"/>
</dbReference>
<dbReference type="InterPro" id="IPR000595">
    <property type="entry name" value="cNMP-bd_dom"/>
</dbReference>
<evidence type="ECO:0000313" key="3">
    <source>
        <dbReference type="EMBL" id="UTY34700.1"/>
    </source>
</evidence>
<dbReference type="InterPro" id="IPR050397">
    <property type="entry name" value="Env_Response_Regulators"/>
</dbReference>
<evidence type="ECO:0000313" key="4">
    <source>
        <dbReference type="Proteomes" id="UP001058682"/>
    </source>
</evidence>
<dbReference type="CDD" id="cd16936">
    <property type="entry name" value="HATPase_RsbW-like"/>
    <property type="match status" value="1"/>
</dbReference>
<dbReference type="InterPro" id="IPR018490">
    <property type="entry name" value="cNMP-bd_dom_sf"/>
</dbReference>
<dbReference type="Gene3D" id="3.30.565.10">
    <property type="entry name" value="Histidine kinase-like ATPase, C-terminal domain"/>
    <property type="match status" value="1"/>
</dbReference>
<dbReference type="SUPFAM" id="SSF51206">
    <property type="entry name" value="cAMP-binding domain-like"/>
    <property type="match status" value="1"/>
</dbReference>
<dbReference type="PROSITE" id="PS50042">
    <property type="entry name" value="CNMP_BINDING_3"/>
    <property type="match status" value="1"/>
</dbReference>
<dbReference type="KEGG" id="tpk:JO40_05280"/>
<dbReference type="RefSeq" id="WP_044978381.1">
    <property type="nucleotide sequence ID" value="NZ_CP009228.1"/>
</dbReference>